<evidence type="ECO:0000256" key="2">
    <source>
        <dbReference type="SAM" id="SignalP"/>
    </source>
</evidence>
<dbReference type="EMBL" id="RQJP01000001">
    <property type="protein sequence ID" value="RRB18034.1"/>
    <property type="molecule type" value="Genomic_DNA"/>
</dbReference>
<reference evidence="4 5" key="1">
    <citation type="submission" date="2018-11" db="EMBL/GenBank/DDBJ databases">
        <authorList>
            <person name="Zhou Z."/>
            <person name="Wang G."/>
        </authorList>
    </citation>
    <scope>NUCLEOTIDE SEQUENCE [LARGE SCALE GENOMIC DNA]</scope>
    <source>
        <strain evidence="4 5">KCTC42998</strain>
    </source>
</reference>
<evidence type="ECO:0000313" key="5">
    <source>
        <dbReference type="Proteomes" id="UP000274271"/>
    </source>
</evidence>
<dbReference type="RefSeq" id="WP_124905225.1">
    <property type="nucleotide sequence ID" value="NZ_RQJP01000001.1"/>
</dbReference>
<feature type="region of interest" description="Disordered" evidence="1">
    <location>
        <begin position="229"/>
        <end position="249"/>
    </location>
</feature>
<evidence type="ECO:0000259" key="3">
    <source>
        <dbReference type="Pfam" id="PF10988"/>
    </source>
</evidence>
<evidence type="ECO:0000256" key="1">
    <source>
        <dbReference type="SAM" id="MobiDB-lite"/>
    </source>
</evidence>
<dbReference type="AlphaFoldDB" id="A0A3P1CYT3"/>
<dbReference type="InterPro" id="IPR021255">
    <property type="entry name" value="DUF2807"/>
</dbReference>
<evidence type="ECO:0000313" key="4">
    <source>
        <dbReference type="EMBL" id="RRB18034.1"/>
    </source>
</evidence>
<dbReference type="Proteomes" id="UP000274271">
    <property type="component" value="Unassembled WGS sequence"/>
</dbReference>
<feature type="signal peptide" evidence="2">
    <location>
        <begin position="1"/>
        <end position="21"/>
    </location>
</feature>
<dbReference type="Pfam" id="PF10988">
    <property type="entry name" value="DUF2807"/>
    <property type="match status" value="1"/>
</dbReference>
<feature type="chain" id="PRO_5017977740" evidence="2">
    <location>
        <begin position="22"/>
        <end position="249"/>
    </location>
</feature>
<proteinExistence type="predicted"/>
<dbReference type="Gene3D" id="2.160.20.120">
    <property type="match status" value="1"/>
</dbReference>
<accession>A0A3P1CYT3</accession>
<organism evidence="4 5">
    <name type="scientific">Larkinella knui</name>
    <dbReference type="NCBI Taxonomy" id="2025310"/>
    <lineage>
        <taxon>Bacteria</taxon>
        <taxon>Pseudomonadati</taxon>
        <taxon>Bacteroidota</taxon>
        <taxon>Cytophagia</taxon>
        <taxon>Cytophagales</taxon>
        <taxon>Spirosomataceae</taxon>
        <taxon>Larkinella</taxon>
    </lineage>
</organism>
<dbReference type="PROSITE" id="PS51257">
    <property type="entry name" value="PROKAR_LIPOPROTEIN"/>
    <property type="match status" value="1"/>
</dbReference>
<dbReference type="OrthoDB" id="5585143at2"/>
<protein>
    <submittedName>
        <fullName evidence="4">DUF2807 domain-containing protein</fullName>
    </submittedName>
</protein>
<keyword evidence="2" id="KW-0732">Signal</keyword>
<keyword evidence="5" id="KW-1185">Reference proteome</keyword>
<gene>
    <name evidence="4" type="ORF">EHT87_07105</name>
</gene>
<feature type="domain" description="Putative auto-transporter adhesin head GIN" evidence="3">
    <location>
        <begin position="41"/>
        <end position="233"/>
    </location>
</feature>
<sequence length="249" mass="26483">MKRFVILLGLLTALFPFLSSCNREDVGPLQEGEKAFLITGFDRLEMGSGFEVTVEAGPGFKIMAKGDQRNLDDLNLVVRNGTLLADYRTNKNRKYSTAFTITMPTLRGASFSGGVHANVHGFSSLPDLDIELSGGSHGTWEVIATRTNAVVSGGSKLQLTESKATANDDDSINGFIDHLRIDASGGSHVEAFDYAANEVNVKASGASHAEITVNKSLTAEASGASKIRYKGNPANVNQNATGGSKVERN</sequence>
<name>A0A3P1CYT3_9BACT</name>
<comment type="caution">
    <text evidence="4">The sequence shown here is derived from an EMBL/GenBank/DDBJ whole genome shotgun (WGS) entry which is preliminary data.</text>
</comment>